<feature type="compositionally biased region" description="Low complexity" evidence="1">
    <location>
        <begin position="289"/>
        <end position="305"/>
    </location>
</feature>
<feature type="compositionally biased region" description="Low complexity" evidence="1">
    <location>
        <begin position="256"/>
        <end position="281"/>
    </location>
</feature>
<evidence type="ECO:0000313" key="3">
    <source>
        <dbReference type="Proteomes" id="UP001152622"/>
    </source>
</evidence>
<feature type="compositionally biased region" description="Acidic residues" evidence="1">
    <location>
        <begin position="1"/>
        <end position="10"/>
    </location>
</feature>
<feature type="region of interest" description="Disordered" evidence="1">
    <location>
        <begin position="1"/>
        <end position="41"/>
    </location>
</feature>
<reference evidence="2" key="1">
    <citation type="journal article" date="2023" name="Science">
        <title>Genome structures resolve the early diversification of teleost fishes.</title>
        <authorList>
            <person name="Parey E."/>
            <person name="Louis A."/>
            <person name="Montfort J."/>
            <person name="Bouchez O."/>
            <person name="Roques C."/>
            <person name="Iampietro C."/>
            <person name="Lluch J."/>
            <person name="Castinel A."/>
            <person name="Donnadieu C."/>
            <person name="Desvignes T."/>
            <person name="Floi Bucao C."/>
            <person name="Jouanno E."/>
            <person name="Wen M."/>
            <person name="Mejri S."/>
            <person name="Dirks R."/>
            <person name="Jansen H."/>
            <person name="Henkel C."/>
            <person name="Chen W.J."/>
            <person name="Zahm M."/>
            <person name="Cabau C."/>
            <person name="Klopp C."/>
            <person name="Thompson A.W."/>
            <person name="Robinson-Rechavi M."/>
            <person name="Braasch I."/>
            <person name="Lecointre G."/>
            <person name="Bobe J."/>
            <person name="Postlethwait J.H."/>
            <person name="Berthelot C."/>
            <person name="Roest Crollius H."/>
            <person name="Guiguen Y."/>
        </authorList>
    </citation>
    <scope>NUCLEOTIDE SEQUENCE</scope>
    <source>
        <strain evidence="2">WJC10195</strain>
    </source>
</reference>
<keyword evidence="3" id="KW-1185">Reference proteome</keyword>
<feature type="compositionally biased region" description="Acidic residues" evidence="1">
    <location>
        <begin position="108"/>
        <end position="117"/>
    </location>
</feature>
<dbReference type="AlphaFoldDB" id="A0A9Q1EIX3"/>
<sequence>MVLEDVDSDWENEKEQEQPDQVLEDAETQTERSTSLMAGMKSEAGVVTLETLEEILREERKKSARLVEEVAIQAAEMAIRQLGQEQAARLPAVAEPEGDAGEQLPGIQEEENEEDPDNYDKLKCLVDVGPIEVSQPQQENPPSTKQEDAPKPEPQLDENVVTKQPAVTGTGVPSPATAQEEEVAQGCGVPASCSGLKSYFRRVPFLPQCLDRFNRLLKDYNISLPKPHCPQSVTQLSQHLPRLPKRPQLDQLTQNLPKPKLPRQLPKLPQKLPKLPLQLPKLPDKLSKLPENLPGLPKQLPHLPPQLTKLPQLTRQYYLNVRNRLNSLKPSPEQQDA</sequence>
<name>A0A9Q1EIX3_SYNKA</name>
<feature type="region of interest" description="Disordered" evidence="1">
    <location>
        <begin position="252"/>
        <end position="305"/>
    </location>
</feature>
<evidence type="ECO:0000313" key="2">
    <source>
        <dbReference type="EMBL" id="KAJ8339642.1"/>
    </source>
</evidence>
<proteinExistence type="predicted"/>
<dbReference type="OrthoDB" id="10672450at2759"/>
<feature type="compositionally biased region" description="Polar residues" evidence="1">
    <location>
        <begin position="134"/>
        <end position="144"/>
    </location>
</feature>
<dbReference type="EMBL" id="JAINUF010000016">
    <property type="protein sequence ID" value="KAJ8339642.1"/>
    <property type="molecule type" value="Genomic_DNA"/>
</dbReference>
<protein>
    <submittedName>
        <fullName evidence="2">Uncharacterized protein</fullName>
    </submittedName>
</protein>
<feature type="region of interest" description="Disordered" evidence="1">
    <location>
        <begin position="86"/>
        <end position="177"/>
    </location>
</feature>
<gene>
    <name evidence="2" type="ORF">SKAU_G00342750</name>
</gene>
<organism evidence="2 3">
    <name type="scientific">Synaphobranchus kaupii</name>
    <name type="common">Kaup's arrowtooth eel</name>
    <dbReference type="NCBI Taxonomy" id="118154"/>
    <lineage>
        <taxon>Eukaryota</taxon>
        <taxon>Metazoa</taxon>
        <taxon>Chordata</taxon>
        <taxon>Craniata</taxon>
        <taxon>Vertebrata</taxon>
        <taxon>Euteleostomi</taxon>
        <taxon>Actinopterygii</taxon>
        <taxon>Neopterygii</taxon>
        <taxon>Teleostei</taxon>
        <taxon>Anguilliformes</taxon>
        <taxon>Synaphobranchidae</taxon>
        <taxon>Synaphobranchus</taxon>
    </lineage>
</organism>
<comment type="caution">
    <text evidence="2">The sequence shown here is derived from an EMBL/GenBank/DDBJ whole genome shotgun (WGS) entry which is preliminary data.</text>
</comment>
<dbReference type="Proteomes" id="UP001152622">
    <property type="component" value="Chromosome 16"/>
</dbReference>
<accession>A0A9Q1EIX3</accession>
<evidence type="ECO:0000256" key="1">
    <source>
        <dbReference type="SAM" id="MobiDB-lite"/>
    </source>
</evidence>